<reference evidence="3" key="1">
    <citation type="journal article" date="2014" name="Genome Announc.">
        <title>Draft genome sequence of the plant-pathogenic soil fungus Rhizoctonia solani anastomosis group 3 strain Rhs1AP.</title>
        <authorList>
            <person name="Cubeta M.A."/>
            <person name="Thomas E."/>
            <person name="Dean R.A."/>
            <person name="Jabaji S."/>
            <person name="Neate S.M."/>
            <person name="Tavantzis S."/>
            <person name="Toda T."/>
            <person name="Vilgalys R."/>
            <person name="Bharathan N."/>
            <person name="Fedorova-Abrams N."/>
            <person name="Pakala S.B."/>
            <person name="Pakala S.M."/>
            <person name="Zafar N."/>
            <person name="Joardar V."/>
            <person name="Losada L."/>
            <person name="Nierman W.C."/>
        </authorList>
    </citation>
    <scope>NUCLEOTIDE SEQUENCE [LARGE SCALE GENOMIC DNA]</scope>
    <source>
        <strain evidence="3">AG-3</strain>
    </source>
</reference>
<evidence type="ECO:0000313" key="3">
    <source>
        <dbReference type="Proteomes" id="UP000030108"/>
    </source>
</evidence>
<dbReference type="EMBL" id="JATN01000322">
    <property type="protein sequence ID" value="EUC54547.1"/>
    <property type="molecule type" value="Genomic_DNA"/>
</dbReference>
<evidence type="ECO:0000313" key="2">
    <source>
        <dbReference type="EMBL" id="EUC54547.1"/>
    </source>
</evidence>
<dbReference type="Proteomes" id="UP000030108">
    <property type="component" value="Unassembled WGS sequence"/>
</dbReference>
<comment type="caution">
    <text evidence="2">The sequence shown here is derived from an EMBL/GenBank/DDBJ whole genome shotgun (WGS) entry which is preliminary data.</text>
</comment>
<accession>X8IY20</accession>
<protein>
    <submittedName>
        <fullName evidence="2">Uncharacterized protein</fullName>
    </submittedName>
</protein>
<feature type="non-terminal residue" evidence="2">
    <location>
        <position position="183"/>
    </location>
</feature>
<feature type="region of interest" description="Disordered" evidence="1">
    <location>
        <begin position="1"/>
        <end position="42"/>
    </location>
</feature>
<evidence type="ECO:0000256" key="1">
    <source>
        <dbReference type="SAM" id="MobiDB-lite"/>
    </source>
</evidence>
<name>X8IY20_9AGAM</name>
<sequence>MANFRNVMADITGDQNPFDNESDREENGLPAPQEPDQDVEPKNPTLHALWLLRQADGINLGQLVNNVLFRDTEISGDKHVVAARTAIYELALTNGVKRVYKPPHGIRIRGKAHRQVREDLKAWALEIATEVLKLELSDYAATTRAQDTEIEVVSEESLKKLTFDVIADNVALQSGLDACLGCL</sequence>
<organism evidence="2 3">
    <name type="scientific">Rhizoctonia solani AG-3 Rhs1AP</name>
    <dbReference type="NCBI Taxonomy" id="1086054"/>
    <lineage>
        <taxon>Eukaryota</taxon>
        <taxon>Fungi</taxon>
        <taxon>Dikarya</taxon>
        <taxon>Basidiomycota</taxon>
        <taxon>Agaricomycotina</taxon>
        <taxon>Agaricomycetes</taxon>
        <taxon>Cantharellales</taxon>
        <taxon>Ceratobasidiaceae</taxon>
        <taxon>Rhizoctonia</taxon>
    </lineage>
</organism>
<gene>
    <name evidence="2" type="ORF">RSOL_056140</name>
</gene>
<dbReference type="AlphaFoldDB" id="X8IY20"/>
<proteinExistence type="predicted"/>